<evidence type="ECO:0000256" key="11">
    <source>
        <dbReference type="ARBA" id="ARBA00023004"/>
    </source>
</evidence>
<evidence type="ECO:0000256" key="8">
    <source>
        <dbReference type="ARBA" id="ARBA00022729"/>
    </source>
</evidence>
<feature type="binding site" description="axial binding residue" evidence="15">
    <location>
        <position position="112"/>
    </location>
    <ligand>
        <name>heme c</name>
        <dbReference type="ChEBI" id="CHEBI:61717"/>
        <label>2</label>
    </ligand>
    <ligandPart>
        <name>Fe</name>
        <dbReference type="ChEBI" id="CHEBI:18248"/>
    </ligandPart>
</feature>
<protein>
    <recommendedName>
        <fullName evidence="4 13">Periplasmic nitrate reductase, electron transfer subunit</fullName>
    </recommendedName>
    <alternativeName>
        <fullName evidence="12 13">Diheme cytochrome c NapB</fullName>
    </alternativeName>
</protein>
<evidence type="ECO:0000256" key="14">
    <source>
        <dbReference type="PIRSR" id="PIRSR006105-1"/>
    </source>
</evidence>
<dbReference type="AlphaFoldDB" id="A0A1A7NLG4"/>
<comment type="PTM">
    <text evidence="14">Binds 2 heme C groups per subunit.</text>
</comment>
<accession>A0A1A7NLG4</accession>
<comment type="caution">
    <text evidence="17">The sequence shown here is derived from an EMBL/GenBank/DDBJ whole genome shotgun (WGS) entry which is preliminary data.</text>
</comment>
<dbReference type="PANTHER" id="PTHR38604">
    <property type="entry name" value="PERIPLASMIC NITRATE REDUCTASE, ELECTRON TRANSFER SUBUNIT"/>
    <property type="match status" value="1"/>
</dbReference>
<evidence type="ECO:0000256" key="3">
    <source>
        <dbReference type="ARBA" id="ARBA00007368"/>
    </source>
</evidence>
<dbReference type="OrthoDB" id="13290at2"/>
<dbReference type="PATRIC" id="fig|505345.7.peg.1831"/>
<feature type="binding site" description="covalent" evidence="14">
    <location>
        <position position="134"/>
    </location>
    <ligand>
        <name>heme c</name>
        <dbReference type="ChEBI" id="CHEBI:61717"/>
        <label>2</label>
    </ligand>
</feature>
<dbReference type="Pfam" id="PF03892">
    <property type="entry name" value="NapB"/>
    <property type="match status" value="1"/>
</dbReference>
<keyword evidence="17" id="KW-0808">Transferase</keyword>
<comment type="subunit">
    <text evidence="13">Component of the periplasmic nitrate reductase NapAB complex composed of NapA and NapB.</text>
</comment>
<feature type="binding site" description="covalent" evidence="14">
    <location>
        <position position="131"/>
    </location>
    <ligand>
        <name>heme c</name>
        <dbReference type="ChEBI" id="CHEBI:61717"/>
        <label>2</label>
    </ligand>
</feature>
<reference evidence="17 18" key="1">
    <citation type="submission" date="2014-11" db="EMBL/GenBank/DDBJ databases">
        <title>Pan-genome of Gallibacterium spp.</title>
        <authorList>
            <person name="Kudirkiene E."/>
            <person name="Bojesen A.M."/>
        </authorList>
    </citation>
    <scope>NUCLEOTIDE SEQUENCE [LARGE SCALE GENOMIC DNA]</scope>
    <source>
        <strain evidence="17 18">F151</strain>
    </source>
</reference>
<organism evidence="17 18">
    <name type="scientific">Gallibacterium genomosp. 3</name>
    <dbReference type="NCBI Taxonomy" id="505345"/>
    <lineage>
        <taxon>Bacteria</taxon>
        <taxon>Pseudomonadati</taxon>
        <taxon>Pseudomonadota</taxon>
        <taxon>Gammaproteobacteria</taxon>
        <taxon>Pasteurellales</taxon>
        <taxon>Pasteurellaceae</taxon>
        <taxon>Gallibacterium</taxon>
    </lineage>
</organism>
<feature type="binding site" description="axial binding residue" evidence="15">
    <location>
        <position position="77"/>
    </location>
    <ligand>
        <name>heme c</name>
        <dbReference type="ChEBI" id="CHEBI:61717"/>
        <label>1</label>
    </ligand>
    <ligandPart>
        <name>Fe</name>
        <dbReference type="ChEBI" id="CHEBI:18248"/>
    </ligandPart>
</feature>
<dbReference type="PIRSF" id="PIRSF006105">
    <property type="entry name" value="NapB"/>
    <property type="match status" value="1"/>
</dbReference>
<dbReference type="RefSeq" id="WP_065239796.1">
    <property type="nucleotide sequence ID" value="NZ_JTJM01000046.1"/>
</dbReference>
<comment type="similarity">
    <text evidence="3 13">Belongs to the NapB family.</text>
</comment>
<keyword evidence="17" id="KW-0418">Kinase</keyword>
<keyword evidence="6 14" id="KW-0349">Heme</keyword>
<dbReference type="FunFam" id="1.10.1130.10:FF:000001">
    <property type="entry name" value="Periplasmic nitrate reductase, electron transfer subunit"/>
    <property type="match status" value="1"/>
</dbReference>
<feature type="binding site" description="covalent" evidence="14">
    <location>
        <position position="94"/>
    </location>
    <ligand>
        <name>heme c</name>
        <dbReference type="ChEBI" id="CHEBI:61717"/>
        <label>1</label>
    </ligand>
</feature>
<evidence type="ECO:0000313" key="18">
    <source>
        <dbReference type="Proteomes" id="UP000243558"/>
    </source>
</evidence>
<dbReference type="GO" id="GO:0016301">
    <property type="term" value="F:kinase activity"/>
    <property type="evidence" value="ECO:0007669"/>
    <property type="project" value="UniProtKB-KW"/>
</dbReference>
<dbReference type="SUPFAM" id="SSF48695">
    <property type="entry name" value="Multiheme cytochromes"/>
    <property type="match status" value="1"/>
</dbReference>
<evidence type="ECO:0000256" key="2">
    <source>
        <dbReference type="ARBA" id="ARBA00004418"/>
    </source>
</evidence>
<dbReference type="GO" id="GO:0042597">
    <property type="term" value="C:periplasmic space"/>
    <property type="evidence" value="ECO:0007669"/>
    <property type="project" value="UniProtKB-SubCell"/>
</dbReference>
<dbReference type="Gene3D" id="1.10.1130.10">
    <property type="entry name" value="Flavocytochrome C3, Chain A"/>
    <property type="match status" value="1"/>
</dbReference>
<keyword evidence="8 16" id="KW-0732">Signal</keyword>
<keyword evidence="18" id="KW-1185">Reference proteome</keyword>
<feature type="binding site" description="axial binding residue" evidence="15">
    <location>
        <position position="135"/>
    </location>
    <ligand>
        <name>heme c</name>
        <dbReference type="ChEBI" id="CHEBI:61717"/>
        <label>2</label>
    </ligand>
    <ligandPart>
        <name>Fe</name>
        <dbReference type="ChEBI" id="CHEBI:18248"/>
    </ligandPart>
</feature>
<evidence type="ECO:0000256" key="7">
    <source>
        <dbReference type="ARBA" id="ARBA00022723"/>
    </source>
</evidence>
<name>A0A1A7NLG4_9PAST</name>
<evidence type="ECO:0000256" key="4">
    <source>
        <dbReference type="ARBA" id="ARBA00013773"/>
    </source>
</evidence>
<evidence type="ECO:0000256" key="12">
    <source>
        <dbReference type="ARBA" id="ARBA00031832"/>
    </source>
</evidence>
<dbReference type="GO" id="GO:0046872">
    <property type="term" value="F:metal ion binding"/>
    <property type="evidence" value="ECO:0007669"/>
    <property type="project" value="UniProtKB-KW"/>
</dbReference>
<dbReference type="PANTHER" id="PTHR38604:SF1">
    <property type="entry name" value="PERIPLASMIC NITRATE REDUCTASE, ELECTRON TRANSFER SUBUNIT"/>
    <property type="match status" value="1"/>
</dbReference>
<evidence type="ECO:0000256" key="13">
    <source>
        <dbReference type="PIRNR" id="PIRNR006105"/>
    </source>
</evidence>
<sequence length="157" mass="16993">MVKNKTVWKMATVLFASMMATSVMAAGEANPNNESLAKEGVKLEHAAENVAPNAYNVPKEGGQQALNYVNQPPLVPHSVAGMQVTKNVNQCLNCHSAENSRVTGATRISPTHFMDRDGKISANASPRRYFCLQCHVPQTDAKAIVPNEFKPLPGYGQ</sequence>
<evidence type="ECO:0000256" key="15">
    <source>
        <dbReference type="PIRSR" id="PIRSR006105-2"/>
    </source>
</evidence>
<proteinExistence type="inferred from homology"/>
<keyword evidence="7 15" id="KW-0479">Metal-binding</keyword>
<evidence type="ECO:0000256" key="5">
    <source>
        <dbReference type="ARBA" id="ARBA00022448"/>
    </source>
</evidence>
<gene>
    <name evidence="17" type="ORF">QV01_09205</name>
</gene>
<evidence type="ECO:0000256" key="9">
    <source>
        <dbReference type="ARBA" id="ARBA00022764"/>
    </source>
</evidence>
<evidence type="ECO:0000256" key="16">
    <source>
        <dbReference type="SAM" id="SignalP"/>
    </source>
</evidence>
<feature type="chain" id="PRO_5008358664" description="Periplasmic nitrate reductase, electron transfer subunit" evidence="16">
    <location>
        <begin position="26"/>
        <end position="157"/>
    </location>
</feature>
<dbReference type="InterPro" id="IPR036280">
    <property type="entry name" value="Multihaem_cyt_sf"/>
</dbReference>
<comment type="function">
    <text evidence="1">Electron transfer subunit of the periplasmic nitrate reductase complex NapAB. Receives electrons from the membrane-anchored tetraheme c-type NapC protein and transfers these to NapA subunit, thus allowing electron flow between membrane and periplasm. Essential for periplasmic nitrate reduction with nitrate as the terminal electron acceptor.</text>
</comment>
<dbReference type="EMBL" id="JTJM01000046">
    <property type="protein sequence ID" value="OBW90957.1"/>
    <property type="molecule type" value="Genomic_DNA"/>
</dbReference>
<keyword evidence="10 13" id="KW-0249">Electron transport</keyword>
<evidence type="ECO:0000256" key="6">
    <source>
        <dbReference type="ARBA" id="ARBA00022617"/>
    </source>
</evidence>
<feature type="binding site" description="axial binding residue" evidence="15">
    <location>
        <position position="95"/>
    </location>
    <ligand>
        <name>heme c</name>
        <dbReference type="ChEBI" id="CHEBI:61717"/>
        <label>1</label>
    </ligand>
    <ligandPart>
        <name>Fe</name>
        <dbReference type="ChEBI" id="CHEBI:18248"/>
    </ligandPart>
</feature>
<keyword evidence="9 13" id="KW-0574">Periplasm</keyword>
<feature type="signal peptide" evidence="16">
    <location>
        <begin position="1"/>
        <end position="25"/>
    </location>
</feature>
<keyword evidence="5 13" id="KW-0813">Transport</keyword>
<dbReference type="GO" id="GO:0009061">
    <property type="term" value="P:anaerobic respiration"/>
    <property type="evidence" value="ECO:0007669"/>
    <property type="project" value="InterPro"/>
</dbReference>
<evidence type="ECO:0000256" key="10">
    <source>
        <dbReference type="ARBA" id="ARBA00022982"/>
    </source>
</evidence>
<keyword evidence="11 15" id="KW-0408">Iron</keyword>
<dbReference type="InterPro" id="IPR005591">
    <property type="entry name" value="NapB"/>
</dbReference>
<evidence type="ECO:0000313" key="17">
    <source>
        <dbReference type="EMBL" id="OBW90957.1"/>
    </source>
</evidence>
<evidence type="ECO:0000256" key="1">
    <source>
        <dbReference type="ARBA" id="ARBA00002599"/>
    </source>
</evidence>
<comment type="subcellular location">
    <subcellularLocation>
        <location evidence="2 13">Periplasm</location>
    </subcellularLocation>
</comment>
<dbReference type="Proteomes" id="UP000243558">
    <property type="component" value="Unassembled WGS sequence"/>
</dbReference>
<feature type="binding site" description="covalent" evidence="14">
    <location>
        <position position="91"/>
    </location>
    <ligand>
        <name>heme c</name>
        <dbReference type="ChEBI" id="CHEBI:61717"/>
        <label>1</label>
    </ligand>
</feature>